<dbReference type="CDD" id="cd02440">
    <property type="entry name" value="AdoMet_MTases"/>
    <property type="match status" value="1"/>
</dbReference>
<accession>A0A9D2WRD4</accession>
<keyword evidence="3" id="KW-1185">Reference proteome</keyword>
<organism evidence="2 3">
    <name type="scientific">Sporotomaculum syntrophicum</name>
    <dbReference type="NCBI Taxonomy" id="182264"/>
    <lineage>
        <taxon>Bacteria</taxon>
        <taxon>Bacillati</taxon>
        <taxon>Bacillota</taxon>
        <taxon>Clostridia</taxon>
        <taxon>Eubacteriales</taxon>
        <taxon>Desulfallaceae</taxon>
        <taxon>Sporotomaculum</taxon>
    </lineage>
</organism>
<name>A0A9D2WRD4_9FIRM</name>
<proteinExistence type="predicted"/>
<feature type="domain" description="Methyltransferase" evidence="1">
    <location>
        <begin position="11"/>
        <end position="95"/>
    </location>
</feature>
<dbReference type="EMBL" id="LSRS01000002">
    <property type="protein sequence ID" value="KAF1085958.1"/>
    <property type="molecule type" value="Genomic_DNA"/>
</dbReference>
<gene>
    <name evidence="2" type="ORF">SPSYN_00695</name>
</gene>
<dbReference type="SUPFAM" id="SSF53335">
    <property type="entry name" value="S-adenosyl-L-methionine-dependent methyltransferases"/>
    <property type="match status" value="1"/>
</dbReference>
<evidence type="ECO:0000313" key="3">
    <source>
        <dbReference type="Proteomes" id="UP000798488"/>
    </source>
</evidence>
<dbReference type="Pfam" id="PF13847">
    <property type="entry name" value="Methyltransf_31"/>
    <property type="match status" value="1"/>
</dbReference>
<evidence type="ECO:0000259" key="1">
    <source>
        <dbReference type="Pfam" id="PF13847"/>
    </source>
</evidence>
<protein>
    <recommendedName>
        <fullName evidence="1">Methyltransferase domain-containing protein</fullName>
    </recommendedName>
</protein>
<dbReference type="Gene3D" id="3.40.50.150">
    <property type="entry name" value="Vaccinia Virus protein VP39"/>
    <property type="match status" value="1"/>
</dbReference>
<evidence type="ECO:0000313" key="2">
    <source>
        <dbReference type="EMBL" id="KAF1085958.1"/>
    </source>
</evidence>
<reference evidence="2" key="1">
    <citation type="submission" date="2016-02" db="EMBL/GenBank/DDBJ databases">
        <title>Draft Genome Sequence of Sporotomaculum syntrophicum Strain FB, a Syntrophic Benzoate Degrader.</title>
        <authorList>
            <person name="Nobu M.K."/>
            <person name="Narihiro T."/>
            <person name="Qiu Y.-L."/>
            <person name="Ohashi A."/>
            <person name="Liu W.-T."/>
            <person name="Yuji S."/>
        </authorList>
    </citation>
    <scope>NUCLEOTIDE SEQUENCE</scope>
    <source>
        <strain evidence="2">FB</strain>
    </source>
</reference>
<dbReference type="InterPro" id="IPR029063">
    <property type="entry name" value="SAM-dependent_MTases_sf"/>
</dbReference>
<sequence length="201" mass="23411">MLKRNDLFPDTVCEIGCGAGAILEQLQLQLDNNCVFYGYDISPQAIALCLNRANDKLHFKLKDITKESNDDLFDLLLIIDVVEHIEDYFDFLRKIRIKGEYKIFHIPLEINVLRVLRGYPMINSWKNSGHIHNFTKETALQSLVETGYEIVDYFYTCNFKRLYIKYWKTCILQMVQRVAFAIHSDLAVRLFGGCSLMVLTK</sequence>
<dbReference type="Proteomes" id="UP000798488">
    <property type="component" value="Unassembled WGS sequence"/>
</dbReference>
<dbReference type="AlphaFoldDB" id="A0A9D2WRD4"/>
<dbReference type="InterPro" id="IPR025714">
    <property type="entry name" value="Methyltranfer_dom"/>
</dbReference>
<comment type="caution">
    <text evidence="2">The sequence shown here is derived from an EMBL/GenBank/DDBJ whole genome shotgun (WGS) entry which is preliminary data.</text>
</comment>